<protein>
    <submittedName>
        <fullName evidence="1">Uncharacterized protein</fullName>
    </submittedName>
</protein>
<proteinExistence type="predicted"/>
<sequence>MLTTFCVLSTDANLTAFHVDIDETLIVEHLKDAIHLTLVRVFKGDVGGFTAEELGASKEVMDQVYAEDEDEGKAVDSGHGYHKSVSGSTSGTCKTYHGLTFKLMNPTEQLSIYFPPKKTLSCAGSTSCPFFQPFKEVTWNPHTINCHHTYDETQPLFELSSDYFVESGLVPPATSKLVLECGSVISSNSSTKRVVGASRLGWILGPPGTGKSATCLALRIVVRFNGASTRCTLLPDTNMDLMWSVLDEIQGNHVVFLDGFLMTGHKHLDIVKCCHAWRHGNKDTRRLVVVSSMLCRDNLYDEVHGIEEFFV</sequence>
<gene>
    <name evidence="1" type="ORF">BCR33DRAFT_857170</name>
</gene>
<dbReference type="EMBL" id="MCGO01000080">
    <property type="protein sequence ID" value="ORY30911.1"/>
    <property type="molecule type" value="Genomic_DNA"/>
</dbReference>
<evidence type="ECO:0000313" key="2">
    <source>
        <dbReference type="Proteomes" id="UP000193642"/>
    </source>
</evidence>
<reference evidence="1 2" key="1">
    <citation type="submission" date="2016-07" db="EMBL/GenBank/DDBJ databases">
        <title>Pervasive Adenine N6-methylation of Active Genes in Fungi.</title>
        <authorList>
            <consortium name="DOE Joint Genome Institute"/>
            <person name="Mondo S.J."/>
            <person name="Dannebaum R.O."/>
            <person name="Kuo R.C."/>
            <person name="Labutti K."/>
            <person name="Haridas S."/>
            <person name="Kuo A."/>
            <person name="Salamov A."/>
            <person name="Ahrendt S.R."/>
            <person name="Lipzen A."/>
            <person name="Sullivan W."/>
            <person name="Andreopoulos W.B."/>
            <person name="Clum A."/>
            <person name="Lindquist E."/>
            <person name="Daum C."/>
            <person name="Ramamoorthy G.K."/>
            <person name="Gryganskyi A."/>
            <person name="Culley D."/>
            <person name="Magnuson J.K."/>
            <person name="James T.Y."/>
            <person name="O'Malley M.A."/>
            <person name="Stajich J.E."/>
            <person name="Spatafora J.W."/>
            <person name="Visel A."/>
            <person name="Grigoriev I.V."/>
        </authorList>
    </citation>
    <scope>NUCLEOTIDE SEQUENCE [LARGE SCALE GENOMIC DNA]</scope>
    <source>
        <strain evidence="1 2">JEL800</strain>
    </source>
</reference>
<dbReference type="Proteomes" id="UP000193642">
    <property type="component" value="Unassembled WGS sequence"/>
</dbReference>
<name>A0A1Y2B7T6_9FUNG</name>
<dbReference type="OrthoDB" id="2151776at2759"/>
<evidence type="ECO:0000313" key="1">
    <source>
        <dbReference type="EMBL" id="ORY30911.1"/>
    </source>
</evidence>
<comment type="caution">
    <text evidence="1">The sequence shown here is derived from an EMBL/GenBank/DDBJ whole genome shotgun (WGS) entry which is preliminary data.</text>
</comment>
<organism evidence="1 2">
    <name type="scientific">Rhizoclosmatium globosum</name>
    <dbReference type="NCBI Taxonomy" id="329046"/>
    <lineage>
        <taxon>Eukaryota</taxon>
        <taxon>Fungi</taxon>
        <taxon>Fungi incertae sedis</taxon>
        <taxon>Chytridiomycota</taxon>
        <taxon>Chytridiomycota incertae sedis</taxon>
        <taxon>Chytridiomycetes</taxon>
        <taxon>Chytridiales</taxon>
        <taxon>Chytriomycetaceae</taxon>
        <taxon>Rhizoclosmatium</taxon>
    </lineage>
</organism>
<dbReference type="AlphaFoldDB" id="A0A1Y2B7T6"/>
<keyword evidence="2" id="KW-1185">Reference proteome</keyword>
<accession>A0A1Y2B7T6</accession>